<accession>A0AA39Q5J0</accession>
<dbReference type="Proteomes" id="UP001175228">
    <property type="component" value="Unassembled WGS sequence"/>
</dbReference>
<feature type="transmembrane region" description="Helical" evidence="1">
    <location>
        <begin position="48"/>
        <end position="65"/>
    </location>
</feature>
<evidence type="ECO:0000313" key="3">
    <source>
        <dbReference type="Proteomes" id="UP001175228"/>
    </source>
</evidence>
<evidence type="ECO:0000313" key="2">
    <source>
        <dbReference type="EMBL" id="KAK0496642.1"/>
    </source>
</evidence>
<dbReference type="EMBL" id="JAUEPU010000014">
    <property type="protein sequence ID" value="KAK0496642.1"/>
    <property type="molecule type" value="Genomic_DNA"/>
</dbReference>
<comment type="caution">
    <text evidence="2">The sequence shown here is derived from an EMBL/GenBank/DDBJ whole genome shotgun (WGS) entry which is preliminary data.</text>
</comment>
<dbReference type="AlphaFoldDB" id="A0AA39Q5J0"/>
<gene>
    <name evidence="2" type="ORF">EDD18DRAFT_171076</name>
</gene>
<keyword evidence="1" id="KW-0812">Transmembrane</keyword>
<name>A0AA39Q5J0_9AGAR</name>
<reference evidence="2" key="1">
    <citation type="submission" date="2023-06" db="EMBL/GenBank/DDBJ databases">
        <authorList>
            <consortium name="Lawrence Berkeley National Laboratory"/>
            <person name="Ahrendt S."/>
            <person name="Sahu N."/>
            <person name="Indic B."/>
            <person name="Wong-Bajracharya J."/>
            <person name="Merenyi Z."/>
            <person name="Ke H.-M."/>
            <person name="Monk M."/>
            <person name="Kocsube S."/>
            <person name="Drula E."/>
            <person name="Lipzen A."/>
            <person name="Balint B."/>
            <person name="Henrissat B."/>
            <person name="Andreopoulos B."/>
            <person name="Martin F.M."/>
            <person name="Harder C.B."/>
            <person name="Rigling D."/>
            <person name="Ford K.L."/>
            <person name="Foster G.D."/>
            <person name="Pangilinan J."/>
            <person name="Papanicolaou A."/>
            <person name="Barry K."/>
            <person name="LaButti K."/>
            <person name="Viragh M."/>
            <person name="Koriabine M."/>
            <person name="Yan M."/>
            <person name="Riley R."/>
            <person name="Champramary S."/>
            <person name="Plett K.L."/>
            <person name="Tsai I.J."/>
            <person name="Slot J."/>
            <person name="Sipos G."/>
            <person name="Plett J."/>
            <person name="Nagy L.G."/>
            <person name="Grigoriev I.V."/>
        </authorList>
    </citation>
    <scope>NUCLEOTIDE SEQUENCE</scope>
    <source>
        <strain evidence="2">HWK02</strain>
    </source>
</reference>
<feature type="transmembrane region" description="Helical" evidence="1">
    <location>
        <begin position="6"/>
        <end position="27"/>
    </location>
</feature>
<evidence type="ECO:0000256" key="1">
    <source>
        <dbReference type="SAM" id="Phobius"/>
    </source>
</evidence>
<keyword evidence="1" id="KW-0472">Membrane</keyword>
<protein>
    <submittedName>
        <fullName evidence="2">Uncharacterized protein</fullName>
    </submittedName>
</protein>
<proteinExistence type="predicted"/>
<keyword evidence="3" id="KW-1185">Reference proteome</keyword>
<keyword evidence="1" id="KW-1133">Transmembrane helix</keyword>
<organism evidence="2 3">
    <name type="scientific">Armillaria luteobubalina</name>
    <dbReference type="NCBI Taxonomy" id="153913"/>
    <lineage>
        <taxon>Eukaryota</taxon>
        <taxon>Fungi</taxon>
        <taxon>Dikarya</taxon>
        <taxon>Basidiomycota</taxon>
        <taxon>Agaricomycotina</taxon>
        <taxon>Agaricomycetes</taxon>
        <taxon>Agaricomycetidae</taxon>
        <taxon>Agaricales</taxon>
        <taxon>Marasmiineae</taxon>
        <taxon>Physalacriaceae</taxon>
        <taxon>Armillaria</taxon>
    </lineage>
</organism>
<sequence>MISILISCSTITFTLITIPLLIALRLGPHPGIRHFCSQDIVARKRRPVLILYSIFFFFFLFSFFLDSALY</sequence>